<dbReference type="HOGENOM" id="CLU_1530556_0_0_11"/>
<feature type="compositionally biased region" description="Basic residues" evidence="1">
    <location>
        <begin position="54"/>
        <end position="64"/>
    </location>
</feature>
<feature type="compositionally biased region" description="Low complexity" evidence="1">
    <location>
        <begin position="37"/>
        <end position="47"/>
    </location>
</feature>
<name>A0A066YIK1_9ACTN</name>
<evidence type="ECO:0000256" key="1">
    <source>
        <dbReference type="SAM" id="MobiDB-lite"/>
    </source>
</evidence>
<gene>
    <name evidence="2" type="ORF">KCH_69400</name>
</gene>
<organism evidence="2 3">
    <name type="scientific">Kitasatospora cheerisanensis KCTC 2395</name>
    <dbReference type="NCBI Taxonomy" id="1348663"/>
    <lineage>
        <taxon>Bacteria</taxon>
        <taxon>Bacillati</taxon>
        <taxon>Actinomycetota</taxon>
        <taxon>Actinomycetes</taxon>
        <taxon>Kitasatosporales</taxon>
        <taxon>Streptomycetaceae</taxon>
        <taxon>Kitasatospora</taxon>
    </lineage>
</organism>
<reference evidence="2 3" key="1">
    <citation type="submission" date="2014-05" db="EMBL/GenBank/DDBJ databases">
        <title>Draft Genome Sequence of Kitasatospora cheerisanensis KCTC 2395.</title>
        <authorList>
            <person name="Nam D.H."/>
        </authorList>
    </citation>
    <scope>NUCLEOTIDE SEQUENCE [LARGE SCALE GENOMIC DNA]</scope>
    <source>
        <strain evidence="2 3">KCTC 2395</strain>
    </source>
</reference>
<proteinExistence type="predicted"/>
<keyword evidence="3" id="KW-1185">Reference proteome</keyword>
<protein>
    <submittedName>
        <fullName evidence="2">Uncharacterized protein</fullName>
    </submittedName>
</protein>
<feature type="region of interest" description="Disordered" evidence="1">
    <location>
        <begin position="1"/>
        <end position="81"/>
    </location>
</feature>
<feature type="compositionally biased region" description="Low complexity" evidence="1">
    <location>
        <begin position="67"/>
        <end position="77"/>
    </location>
</feature>
<feature type="compositionally biased region" description="Basic residues" evidence="1">
    <location>
        <begin position="12"/>
        <end position="30"/>
    </location>
</feature>
<dbReference type="eggNOG" id="COG0457">
    <property type="taxonomic scope" value="Bacteria"/>
</dbReference>
<dbReference type="Proteomes" id="UP000027178">
    <property type="component" value="Unassembled WGS sequence"/>
</dbReference>
<dbReference type="AlphaFoldDB" id="A0A066YIK1"/>
<comment type="caution">
    <text evidence="2">The sequence shown here is derived from an EMBL/GenBank/DDBJ whole genome shotgun (WGS) entry which is preliminary data.</text>
</comment>
<evidence type="ECO:0000313" key="2">
    <source>
        <dbReference type="EMBL" id="KDN81308.1"/>
    </source>
</evidence>
<feature type="compositionally biased region" description="Gly residues" evidence="1">
    <location>
        <begin position="1"/>
        <end position="10"/>
    </location>
</feature>
<dbReference type="EMBL" id="JNBY01000148">
    <property type="protein sequence ID" value="KDN81308.1"/>
    <property type="molecule type" value="Genomic_DNA"/>
</dbReference>
<dbReference type="PATRIC" id="fig|1348663.4.peg.6717"/>
<sequence length="175" mass="19596">MATPRPGGGVRRPLRRDRRRPRLRRRRRPPGPRPDAAHPAAAPRIRALQQVARPRLRPPARRPGPRPALRATLAATDPDTRERRLCDAYESAARTHNTLALTEPLDPTRRPYHSRPYQVLHAERFAQALRHTVTDPALRDLPLTGAVDQWADNTDLLGLPEAIYGATDVLTGRAG</sequence>
<evidence type="ECO:0000313" key="3">
    <source>
        <dbReference type="Proteomes" id="UP000027178"/>
    </source>
</evidence>
<accession>A0A066YIK1</accession>